<sequence>MSAMPAAFALPSVNGGPHHMKLGIAAPDPAVDALSAELDPGQWEIVRFAGADVLSAAVEKREAAGGLALGPGGAEVFTASAGGAGAASAITAIGTTVAQQQQLPVQTHDVVPFPEDDPRGAGLTAAALPMVVAETADSSA</sequence>
<accession>A0ACD4DHS5</accession>
<proteinExistence type="predicted"/>
<organism evidence="1 2">
    <name type="scientific">Rhodococcus sacchari</name>
    <dbReference type="NCBI Taxonomy" id="2962047"/>
    <lineage>
        <taxon>Bacteria</taxon>
        <taxon>Bacillati</taxon>
        <taxon>Actinomycetota</taxon>
        <taxon>Actinomycetes</taxon>
        <taxon>Mycobacteriales</taxon>
        <taxon>Nocardiaceae</taxon>
        <taxon>Rhodococcus</taxon>
    </lineage>
</organism>
<reference evidence="1" key="1">
    <citation type="submission" date="2022-10" db="EMBL/GenBank/DDBJ databases">
        <title>Rhodococcus ferula Z13 complete genome.</title>
        <authorList>
            <person name="Long X."/>
            <person name="Zang M."/>
        </authorList>
    </citation>
    <scope>NUCLEOTIDE SEQUENCE</scope>
    <source>
        <strain evidence="1">Z13</strain>
    </source>
</reference>
<dbReference type="EMBL" id="CP107551">
    <property type="protein sequence ID" value="UYP19552.1"/>
    <property type="molecule type" value="Genomic_DNA"/>
</dbReference>
<keyword evidence="2" id="KW-1185">Reference proteome</keyword>
<gene>
    <name evidence="1" type="ORF">OED52_03000</name>
</gene>
<protein>
    <submittedName>
        <fullName evidence="1">Uncharacterized protein</fullName>
    </submittedName>
</protein>
<evidence type="ECO:0000313" key="2">
    <source>
        <dbReference type="Proteomes" id="UP001156484"/>
    </source>
</evidence>
<evidence type="ECO:0000313" key="1">
    <source>
        <dbReference type="EMBL" id="UYP19552.1"/>
    </source>
</evidence>
<name>A0ACD4DHS5_9NOCA</name>
<dbReference type="Proteomes" id="UP001156484">
    <property type="component" value="Chromosome"/>
</dbReference>